<keyword evidence="6" id="KW-1185">Reference proteome</keyword>
<organism evidence="5 6">
    <name type="scientific">Dethiosulfovibrio marinus</name>
    <dbReference type="NCBI Taxonomy" id="133532"/>
    <lineage>
        <taxon>Bacteria</taxon>
        <taxon>Thermotogati</taxon>
        <taxon>Synergistota</taxon>
        <taxon>Synergistia</taxon>
        <taxon>Synergistales</taxon>
        <taxon>Dethiosulfovibrionaceae</taxon>
        <taxon>Dethiosulfovibrio</taxon>
    </lineage>
</organism>
<dbReference type="CDD" id="cd13401">
    <property type="entry name" value="Slt70-like"/>
    <property type="match status" value="1"/>
</dbReference>
<dbReference type="InterPro" id="IPR023346">
    <property type="entry name" value="Lysozyme-like_dom_sf"/>
</dbReference>
<evidence type="ECO:0000256" key="1">
    <source>
        <dbReference type="ARBA" id="ARBA00007734"/>
    </source>
</evidence>
<comment type="similarity">
    <text evidence="1">Belongs to the transglycosylase Slt family.</text>
</comment>
<name>A0ABS9ENF7_9BACT</name>
<dbReference type="EMBL" id="JAKGUD010000007">
    <property type="protein sequence ID" value="MCF4142722.1"/>
    <property type="molecule type" value="Genomic_DNA"/>
</dbReference>
<dbReference type="Proteomes" id="UP001200430">
    <property type="component" value="Unassembled WGS sequence"/>
</dbReference>
<dbReference type="InterPro" id="IPR008939">
    <property type="entry name" value="Lytic_TGlycosylase_superhlx_U"/>
</dbReference>
<dbReference type="Pfam" id="PF13432">
    <property type="entry name" value="TPR_16"/>
    <property type="match status" value="2"/>
</dbReference>
<sequence>MKKFMFSMVLCLAMSLSLEVSPSFSSEVERLFWERRWDELASVTSEDLSPREMSMLANGLWTKGRWEDSLALMDEVGDRYPEEIRPYASMLRVLALERIGDPKAAYGEALDLYLSSPPEDLTYYVCYALSRLTGNEEERRKWMRRMLSATDDSTLKAKTLDDLMDFPDPSLSDASAALRIRPLNSRALKLFEKAPPSREKSYRLGYAAYLREDHDKAVKYLAQVPLSGSFSQSALYYRSMALYRLKRYGEALPLLSRLIFMDDSDYVVRGSRRIALIAKRGHMEEAEKILFRASRELSGDRALSAESSYAGILSGEAKTDEEDRILKLYPRSSEASSILWDRAWVRWDKGDYEGALSFFEKASSSKGMAPAEHLYWKGRCLERLNRPDEAVKSFKALSENYPLSIYSYLAFPGDPVSMVPGAGKLKREKSELERWGFVIHAKMRLSGSSDPQKRYNGAWLAAWMGNEDEAFRAARSLASYAVGPDGVYRDLAKFLYPRPYRDVVEEMANRFQVEPAMIWSIMKQESAFNPSAVSWVGASGLMQLMPRTAKWEADTLKMGTYDLFSVRDNVTLGTAHISRLLRSYRRLEWSLAAYNAGSGNVNKWNKSFGDRSLDLWMEEIPFTETRGYVKKVMGNLFVYRQLYGKIDK</sequence>
<feature type="domain" description="Transglycosylase SLT" evidence="4">
    <location>
        <begin position="504"/>
        <end position="612"/>
    </location>
</feature>
<proteinExistence type="inferred from homology"/>
<protein>
    <submittedName>
        <fullName evidence="5">Transglycosylase SLT domain-containing protein</fullName>
    </submittedName>
</protein>
<dbReference type="InterPro" id="IPR008258">
    <property type="entry name" value="Transglycosylase_SLT_dom_1"/>
</dbReference>
<keyword evidence="2 3" id="KW-0732">Signal</keyword>
<dbReference type="SUPFAM" id="SSF48435">
    <property type="entry name" value="Bacterial muramidases"/>
    <property type="match status" value="1"/>
</dbReference>
<dbReference type="Gene3D" id="1.25.40.10">
    <property type="entry name" value="Tetratricopeptide repeat domain"/>
    <property type="match status" value="2"/>
</dbReference>
<evidence type="ECO:0000313" key="6">
    <source>
        <dbReference type="Proteomes" id="UP001200430"/>
    </source>
</evidence>
<dbReference type="RefSeq" id="WP_236099444.1">
    <property type="nucleotide sequence ID" value="NZ_JAKGUD010000007.1"/>
</dbReference>
<dbReference type="Gene3D" id="1.10.530.10">
    <property type="match status" value="1"/>
</dbReference>
<feature type="signal peptide" evidence="3">
    <location>
        <begin position="1"/>
        <end position="25"/>
    </location>
</feature>
<comment type="caution">
    <text evidence="5">The sequence shown here is derived from an EMBL/GenBank/DDBJ whole genome shotgun (WGS) entry which is preliminary data.</text>
</comment>
<gene>
    <name evidence="5" type="ORF">L2W38_07825</name>
</gene>
<dbReference type="SUPFAM" id="SSF48452">
    <property type="entry name" value="TPR-like"/>
    <property type="match status" value="1"/>
</dbReference>
<dbReference type="InterPro" id="IPR000189">
    <property type="entry name" value="Transglyc_AS"/>
</dbReference>
<reference evidence="5 6" key="1">
    <citation type="submission" date="2022-01" db="EMBL/GenBank/DDBJ databases">
        <title>Dethiosulfovibrio faecalis sp. nov., a novel proteolytic, non-sulfur-reducing bacterium isolated from a marine aquaculture solid waste bioreactor.</title>
        <authorList>
            <person name="Grabowski S."/>
            <person name="Apolinario E."/>
            <person name="Schneider N."/>
            <person name="Marshall C.W."/>
            <person name="Sowers K.R."/>
        </authorList>
    </citation>
    <scope>NUCLEOTIDE SEQUENCE [LARGE SCALE GENOMIC DNA]</scope>
    <source>
        <strain evidence="5 6">DSM 12537</strain>
    </source>
</reference>
<accession>A0ABS9ENF7</accession>
<dbReference type="PANTHER" id="PTHR37423:SF2">
    <property type="entry name" value="MEMBRANE-BOUND LYTIC MUREIN TRANSGLYCOSYLASE C"/>
    <property type="match status" value="1"/>
</dbReference>
<evidence type="ECO:0000256" key="3">
    <source>
        <dbReference type="SAM" id="SignalP"/>
    </source>
</evidence>
<evidence type="ECO:0000256" key="2">
    <source>
        <dbReference type="ARBA" id="ARBA00022729"/>
    </source>
</evidence>
<evidence type="ECO:0000259" key="4">
    <source>
        <dbReference type="Pfam" id="PF01464"/>
    </source>
</evidence>
<dbReference type="InterPro" id="IPR011990">
    <property type="entry name" value="TPR-like_helical_dom_sf"/>
</dbReference>
<dbReference type="SUPFAM" id="SSF53955">
    <property type="entry name" value="Lysozyme-like"/>
    <property type="match status" value="1"/>
</dbReference>
<evidence type="ECO:0000313" key="5">
    <source>
        <dbReference type="EMBL" id="MCF4142722.1"/>
    </source>
</evidence>
<dbReference type="PROSITE" id="PS00922">
    <property type="entry name" value="TRANSGLYCOSYLASE"/>
    <property type="match status" value="1"/>
</dbReference>
<dbReference type="Pfam" id="PF01464">
    <property type="entry name" value="SLT"/>
    <property type="match status" value="1"/>
</dbReference>
<feature type="chain" id="PRO_5046584048" evidence="3">
    <location>
        <begin position="26"/>
        <end position="648"/>
    </location>
</feature>
<dbReference type="PANTHER" id="PTHR37423">
    <property type="entry name" value="SOLUBLE LYTIC MUREIN TRANSGLYCOSYLASE-RELATED"/>
    <property type="match status" value="1"/>
</dbReference>